<accession>G0U8S7</accession>
<feature type="region of interest" description="Disordered" evidence="1">
    <location>
        <begin position="137"/>
        <end position="160"/>
    </location>
</feature>
<dbReference type="VEuPathDB" id="TriTrypDB:TvY486_1114920"/>
<sequence length="160" mass="18122">MEVRCSFGAFLIFHTLLPCACACVLFYFIFVHFFLSFPFFFFFYLVFSVHLAPCVTVCSPFVPRTSCTAPVCYSARRLFATRAIGGKRTARIVSSWSLRGITPSGLVAARTRVKALNKSKGCLSLILQAEERQEVKERKRKNWSKKGSLKIHLPKGRSKL</sequence>
<evidence type="ECO:0000313" key="3">
    <source>
        <dbReference type="EMBL" id="CCC54008.1"/>
    </source>
</evidence>
<dbReference type="EMBL" id="HE573027">
    <property type="protein sequence ID" value="CCC54008.1"/>
    <property type="molecule type" value="Genomic_DNA"/>
</dbReference>
<proteinExistence type="predicted"/>
<dbReference type="AlphaFoldDB" id="G0U8S7"/>
<feature type="transmembrane region" description="Helical" evidence="2">
    <location>
        <begin position="41"/>
        <end position="62"/>
    </location>
</feature>
<name>G0U8S7_TRYVY</name>
<feature type="transmembrane region" description="Helical" evidence="2">
    <location>
        <begin position="7"/>
        <end position="35"/>
    </location>
</feature>
<evidence type="ECO:0000256" key="2">
    <source>
        <dbReference type="SAM" id="Phobius"/>
    </source>
</evidence>
<keyword evidence="2" id="KW-0812">Transmembrane</keyword>
<reference evidence="3" key="1">
    <citation type="journal article" date="2012" name="Proc. Natl. Acad. Sci. U.S.A.">
        <title>Antigenic diversity is generated by distinct evolutionary mechanisms in African trypanosome species.</title>
        <authorList>
            <person name="Jackson A.P."/>
            <person name="Berry A."/>
            <person name="Aslett M."/>
            <person name="Allison H.C."/>
            <person name="Burton P."/>
            <person name="Vavrova-Anderson J."/>
            <person name="Brown R."/>
            <person name="Browne H."/>
            <person name="Corton N."/>
            <person name="Hauser H."/>
            <person name="Gamble J."/>
            <person name="Gilderthorp R."/>
            <person name="Marcello L."/>
            <person name="McQuillan J."/>
            <person name="Otto T.D."/>
            <person name="Quail M.A."/>
            <person name="Sanders M.J."/>
            <person name="van Tonder A."/>
            <person name="Ginger M.L."/>
            <person name="Field M.C."/>
            <person name="Barry J.D."/>
            <person name="Hertz-Fowler C."/>
            <person name="Berriman M."/>
        </authorList>
    </citation>
    <scope>NUCLEOTIDE SEQUENCE</scope>
    <source>
        <strain evidence="3">Y486</strain>
    </source>
</reference>
<keyword evidence="2" id="KW-1133">Transmembrane helix</keyword>
<protein>
    <submittedName>
        <fullName evidence="3">Uncharacterized protein</fullName>
    </submittedName>
</protein>
<feature type="compositionally biased region" description="Basic residues" evidence="1">
    <location>
        <begin position="138"/>
        <end position="160"/>
    </location>
</feature>
<evidence type="ECO:0000256" key="1">
    <source>
        <dbReference type="SAM" id="MobiDB-lite"/>
    </source>
</evidence>
<keyword evidence="2" id="KW-0472">Membrane</keyword>
<organism evidence="3">
    <name type="scientific">Trypanosoma vivax (strain Y486)</name>
    <dbReference type="NCBI Taxonomy" id="1055687"/>
    <lineage>
        <taxon>Eukaryota</taxon>
        <taxon>Discoba</taxon>
        <taxon>Euglenozoa</taxon>
        <taxon>Kinetoplastea</taxon>
        <taxon>Metakinetoplastina</taxon>
        <taxon>Trypanosomatida</taxon>
        <taxon>Trypanosomatidae</taxon>
        <taxon>Trypanosoma</taxon>
        <taxon>Duttonella</taxon>
    </lineage>
</organism>
<gene>
    <name evidence="3" type="ORF">TVY486_1114920</name>
</gene>